<reference evidence="2 3" key="1">
    <citation type="journal article" date="2015" name="Genome Announc.">
        <title>Draft Genome Sequences of Marine Isolates of Thalassomonas viridans and Thalassomonas actiniarum.</title>
        <authorList>
            <person name="Olonade I."/>
            <person name="van Zyl L.J."/>
            <person name="Trindade M."/>
        </authorList>
    </citation>
    <scope>NUCLEOTIDE SEQUENCE [LARGE SCALE GENOMIC DNA]</scope>
    <source>
        <strain evidence="2 3">A5K-106</strain>
    </source>
</reference>
<keyword evidence="3" id="KW-1185">Reference proteome</keyword>
<dbReference type="AlphaFoldDB" id="A0AAE9YP91"/>
<accession>A0AAE9YP91</accession>
<gene>
    <name evidence="2" type="ORF">SG35_020655</name>
</gene>
<dbReference type="Pfam" id="PF11743">
    <property type="entry name" value="DUF3301"/>
    <property type="match status" value="1"/>
</dbReference>
<keyword evidence="1" id="KW-0472">Membrane</keyword>
<dbReference type="InterPro" id="IPR021732">
    <property type="entry name" value="DUF3301"/>
</dbReference>
<organism evidence="2 3">
    <name type="scientific">Thalassomonas actiniarum</name>
    <dbReference type="NCBI Taxonomy" id="485447"/>
    <lineage>
        <taxon>Bacteria</taxon>
        <taxon>Pseudomonadati</taxon>
        <taxon>Pseudomonadota</taxon>
        <taxon>Gammaproteobacteria</taxon>
        <taxon>Alteromonadales</taxon>
        <taxon>Colwelliaceae</taxon>
        <taxon>Thalassomonas</taxon>
    </lineage>
</organism>
<dbReference type="Proteomes" id="UP000032568">
    <property type="component" value="Chromosome"/>
</dbReference>
<dbReference type="RefSeq" id="WP_084692778.1">
    <property type="nucleotide sequence ID" value="NZ_CP059735.1"/>
</dbReference>
<evidence type="ECO:0000256" key="1">
    <source>
        <dbReference type="SAM" id="Phobius"/>
    </source>
</evidence>
<protein>
    <submittedName>
        <fullName evidence="2">DUF3301 domain-containing protein</fullName>
    </submittedName>
</protein>
<keyword evidence="1" id="KW-0812">Transmembrane</keyword>
<feature type="transmembrane region" description="Helical" evidence="1">
    <location>
        <begin position="6"/>
        <end position="23"/>
    </location>
</feature>
<dbReference type="KEGG" id="tact:SG35_020655"/>
<reference evidence="2 3" key="2">
    <citation type="journal article" date="2022" name="Mar. Drugs">
        <title>Bioassay-Guided Fractionation Leads to the Detection of Cholic Acid Generated by the Rare Thalassomonas sp.</title>
        <authorList>
            <person name="Pheiffer F."/>
            <person name="Schneider Y.K."/>
            <person name="Hansen E.H."/>
            <person name="Andersen J.H."/>
            <person name="Isaksson J."/>
            <person name="Busche T."/>
            <person name="R C."/>
            <person name="Kalinowski J."/>
            <person name="Zyl L.V."/>
            <person name="Trindade M."/>
        </authorList>
    </citation>
    <scope>NUCLEOTIDE SEQUENCE [LARGE SCALE GENOMIC DNA]</scope>
    <source>
        <strain evidence="2 3">A5K-106</strain>
    </source>
</reference>
<evidence type="ECO:0000313" key="3">
    <source>
        <dbReference type="Proteomes" id="UP000032568"/>
    </source>
</evidence>
<evidence type="ECO:0000313" key="2">
    <source>
        <dbReference type="EMBL" id="WDD97698.1"/>
    </source>
</evidence>
<name>A0AAE9YP91_9GAMM</name>
<sequence>MENIYYLLLAFMVCWYFIYLRKVSESARKHAARYCEQSGLQFIAIARKFSRPKFDKQHGLYFSSVFEFEFSGDGESSNSGELSLRGLKLNQVDLPAYRI</sequence>
<proteinExistence type="predicted"/>
<keyword evidence="1" id="KW-1133">Transmembrane helix</keyword>
<dbReference type="EMBL" id="CP059735">
    <property type="protein sequence ID" value="WDD97698.1"/>
    <property type="molecule type" value="Genomic_DNA"/>
</dbReference>